<organism evidence="1 2">
    <name type="scientific">Yersinia kristensenii</name>
    <dbReference type="NCBI Taxonomy" id="28152"/>
    <lineage>
        <taxon>Bacteria</taxon>
        <taxon>Pseudomonadati</taxon>
        <taxon>Pseudomonadota</taxon>
        <taxon>Gammaproteobacteria</taxon>
        <taxon>Enterobacterales</taxon>
        <taxon>Yersiniaceae</taxon>
        <taxon>Yersinia</taxon>
    </lineage>
</organism>
<dbReference type="EMBL" id="NHOG01000009">
    <property type="protein sequence ID" value="OVZ81187.1"/>
    <property type="molecule type" value="Genomic_DNA"/>
</dbReference>
<keyword evidence="2" id="KW-1185">Reference proteome</keyword>
<dbReference type="Proteomes" id="UP000195840">
    <property type="component" value="Unassembled WGS sequence"/>
</dbReference>
<evidence type="ECO:0000313" key="1">
    <source>
        <dbReference type="EMBL" id="OVZ81187.1"/>
    </source>
</evidence>
<evidence type="ECO:0000313" key="2">
    <source>
        <dbReference type="Proteomes" id="UP000195840"/>
    </source>
</evidence>
<name>A0AB73PNX3_YERKR</name>
<sequence>MCVGCSPSPESLTDVNSSGFIRLPPSCNSNYLEYILVILQAACALAALLTRPVHGLRFCESHSNMFPTDLYLIFR</sequence>
<accession>A0AB73PNX3</accession>
<dbReference type="AlphaFoldDB" id="A0AB73PNX3"/>
<comment type="caution">
    <text evidence="1">The sequence shown here is derived from an EMBL/GenBank/DDBJ whole genome shotgun (WGS) entry which is preliminary data.</text>
</comment>
<protein>
    <submittedName>
        <fullName evidence="1">Uncharacterized protein</fullName>
    </submittedName>
</protein>
<reference evidence="1 2" key="1">
    <citation type="submission" date="2017-05" db="EMBL/GenBank/DDBJ databases">
        <title>Whole genome sequencing of Yersinia kristensenii.</title>
        <authorList>
            <person name="Campioni F."/>
        </authorList>
    </citation>
    <scope>NUCLEOTIDE SEQUENCE [LARGE SCALE GENOMIC DNA]</scope>
    <source>
        <strain evidence="1 2">CFSAN060538</strain>
    </source>
</reference>
<gene>
    <name evidence="1" type="ORF">CBW52_08815</name>
</gene>
<proteinExistence type="predicted"/>